<dbReference type="InterPro" id="IPR045023">
    <property type="entry name" value="FATA/B"/>
</dbReference>
<accession>A0ABR0UM67</accession>
<keyword evidence="9" id="KW-1185">Reference proteome</keyword>
<dbReference type="InterPro" id="IPR029069">
    <property type="entry name" value="HotDog_dom_sf"/>
</dbReference>
<evidence type="ECO:0000256" key="6">
    <source>
        <dbReference type="RuleBase" id="RU363096"/>
    </source>
</evidence>
<gene>
    <name evidence="8" type="ORF">DH2020_042520</name>
</gene>
<dbReference type="Pfam" id="PF01643">
    <property type="entry name" value="Acyl-ACP_TE"/>
    <property type="match status" value="1"/>
</dbReference>
<dbReference type="InterPro" id="IPR002864">
    <property type="entry name" value="Acyl-ACP_thioesterase_NHD"/>
</dbReference>
<evidence type="ECO:0000256" key="5">
    <source>
        <dbReference type="ARBA" id="ARBA00022946"/>
    </source>
</evidence>
<keyword evidence="3 6" id="KW-0150">Chloroplast</keyword>
<dbReference type="PANTHER" id="PTHR31727:SF5">
    <property type="entry name" value="ACYL-[ACYL-CARRIER-PROTEIN] HYDROLASE"/>
    <property type="match status" value="1"/>
</dbReference>
<evidence type="ECO:0000256" key="2">
    <source>
        <dbReference type="ARBA" id="ARBA00006500"/>
    </source>
</evidence>
<reference evidence="8 9" key="1">
    <citation type="journal article" date="2021" name="Comput. Struct. Biotechnol. J.">
        <title>De novo genome assembly of the potent medicinal plant Rehmannia glutinosa using nanopore technology.</title>
        <authorList>
            <person name="Ma L."/>
            <person name="Dong C."/>
            <person name="Song C."/>
            <person name="Wang X."/>
            <person name="Zheng X."/>
            <person name="Niu Y."/>
            <person name="Chen S."/>
            <person name="Feng W."/>
        </authorList>
    </citation>
    <scope>NUCLEOTIDE SEQUENCE [LARGE SCALE GENOMIC DNA]</scope>
    <source>
        <strain evidence="8">DH-2019</strain>
    </source>
</reference>
<evidence type="ECO:0000256" key="4">
    <source>
        <dbReference type="ARBA" id="ARBA00022640"/>
    </source>
</evidence>
<evidence type="ECO:0000256" key="1">
    <source>
        <dbReference type="ARBA" id="ARBA00004229"/>
    </source>
</evidence>
<feature type="domain" description="Acyl-ACP thioesterase N-terminal hotdog" evidence="7">
    <location>
        <begin position="2"/>
        <end position="89"/>
    </location>
</feature>
<name>A0ABR0UM67_REHGL</name>
<dbReference type="EMBL" id="JABTTQ020002476">
    <property type="protein sequence ID" value="KAK6123739.1"/>
    <property type="molecule type" value="Genomic_DNA"/>
</dbReference>
<keyword evidence="6" id="KW-0275">Fatty acid biosynthesis</keyword>
<dbReference type="Gene3D" id="3.10.129.10">
    <property type="entry name" value="Hotdog Thioesterase"/>
    <property type="match status" value="1"/>
</dbReference>
<dbReference type="SUPFAM" id="SSF54637">
    <property type="entry name" value="Thioesterase/thiol ester dehydrase-isomerase"/>
    <property type="match status" value="1"/>
</dbReference>
<comment type="function">
    <text evidence="6">Plays an essential role in chain termination during de novo fatty acid synthesis.</text>
</comment>
<comment type="similarity">
    <text evidence="2 6">Belongs to the acyl-ACP thioesterase family.</text>
</comment>
<keyword evidence="6" id="KW-0378">Hydrolase</keyword>
<keyword evidence="6" id="KW-0443">Lipid metabolism</keyword>
<protein>
    <recommendedName>
        <fullName evidence="6">Acyl-[acyl-carrier-protein] hydrolase</fullName>
        <ecNumber evidence="6">3.1.2.-</ecNumber>
    </recommendedName>
</protein>
<keyword evidence="5" id="KW-0809">Transit peptide</keyword>
<sequence length="91" mass="10442">MLLQETALNHVASAGVAGNGFGATREMSIRKLIWVVTRIHLKLRKFVDRGDVVEIDTWVDAAGKNGMRRDWIIRDYNTHKIITRATRFISY</sequence>
<evidence type="ECO:0000256" key="3">
    <source>
        <dbReference type="ARBA" id="ARBA00022528"/>
    </source>
</evidence>
<dbReference type="EC" id="3.1.2.-" evidence="6"/>
<proteinExistence type="inferred from homology"/>
<dbReference type="PANTHER" id="PTHR31727">
    <property type="entry name" value="OLEOYL-ACYL CARRIER PROTEIN THIOESTERASE 1, CHLOROPLASTIC"/>
    <property type="match status" value="1"/>
</dbReference>
<comment type="subcellular location">
    <subcellularLocation>
        <location evidence="1 6">Plastid</location>
        <location evidence="1 6">Chloroplast</location>
    </subcellularLocation>
</comment>
<comment type="caution">
    <text evidence="8">The sequence shown here is derived from an EMBL/GenBank/DDBJ whole genome shotgun (WGS) entry which is preliminary data.</text>
</comment>
<keyword evidence="6" id="KW-0444">Lipid biosynthesis</keyword>
<keyword evidence="4 6" id="KW-0934">Plastid</keyword>
<keyword evidence="6" id="KW-0276">Fatty acid metabolism</keyword>
<dbReference type="Proteomes" id="UP001318860">
    <property type="component" value="Unassembled WGS sequence"/>
</dbReference>
<organism evidence="8 9">
    <name type="scientific">Rehmannia glutinosa</name>
    <name type="common">Chinese foxglove</name>
    <dbReference type="NCBI Taxonomy" id="99300"/>
    <lineage>
        <taxon>Eukaryota</taxon>
        <taxon>Viridiplantae</taxon>
        <taxon>Streptophyta</taxon>
        <taxon>Embryophyta</taxon>
        <taxon>Tracheophyta</taxon>
        <taxon>Spermatophyta</taxon>
        <taxon>Magnoliopsida</taxon>
        <taxon>eudicotyledons</taxon>
        <taxon>Gunneridae</taxon>
        <taxon>Pentapetalae</taxon>
        <taxon>asterids</taxon>
        <taxon>lamiids</taxon>
        <taxon>Lamiales</taxon>
        <taxon>Orobanchaceae</taxon>
        <taxon>Rehmannieae</taxon>
        <taxon>Rehmannia</taxon>
    </lineage>
</organism>
<evidence type="ECO:0000313" key="9">
    <source>
        <dbReference type="Proteomes" id="UP001318860"/>
    </source>
</evidence>
<evidence type="ECO:0000259" key="7">
    <source>
        <dbReference type="Pfam" id="PF01643"/>
    </source>
</evidence>
<evidence type="ECO:0000313" key="8">
    <source>
        <dbReference type="EMBL" id="KAK6123739.1"/>
    </source>
</evidence>